<gene>
    <name evidence="2" type="ORF">Achr_20060</name>
</gene>
<accession>A0A0C4WMB0</accession>
<protein>
    <recommendedName>
        <fullName evidence="4">Copper chaperone PCu(A)C</fullName>
    </recommendedName>
</protein>
<evidence type="ECO:0008006" key="4">
    <source>
        <dbReference type="Google" id="ProtNLM"/>
    </source>
</evidence>
<dbReference type="KEGG" id="acx:Achr_20060"/>
<dbReference type="InterPro" id="IPR036182">
    <property type="entry name" value="PCuAC_sf"/>
</dbReference>
<dbReference type="RefSeq" id="WP_039804009.1">
    <property type="nucleotide sequence ID" value="NZ_CP010415.1"/>
</dbReference>
<keyword evidence="3" id="KW-1185">Reference proteome</keyword>
<dbReference type="STRING" id="1328314.Achr_20060"/>
<evidence type="ECO:0000313" key="2">
    <source>
        <dbReference type="EMBL" id="AJE21461.1"/>
    </source>
</evidence>
<dbReference type="InterPro" id="IPR058248">
    <property type="entry name" value="Lxx211020-like"/>
</dbReference>
<dbReference type="SUPFAM" id="SSF110087">
    <property type="entry name" value="DR1885-like metal-binding protein"/>
    <property type="match status" value="1"/>
</dbReference>
<proteinExistence type="predicted"/>
<dbReference type="PROSITE" id="PS51257">
    <property type="entry name" value="PROKAR_LIPOPROTEIN"/>
    <property type="match status" value="1"/>
</dbReference>
<dbReference type="PANTHER" id="PTHR36302:SF1">
    <property type="entry name" value="COPPER CHAPERONE PCU(A)C"/>
    <property type="match status" value="1"/>
</dbReference>
<dbReference type="Proteomes" id="UP000068210">
    <property type="component" value="Chromosome"/>
</dbReference>
<dbReference type="EMBL" id="CP010415">
    <property type="protein sequence ID" value="AJE21461.1"/>
    <property type="molecule type" value="Genomic_DNA"/>
</dbReference>
<dbReference type="Pfam" id="PF04314">
    <property type="entry name" value="PCuAC"/>
    <property type="match status" value="1"/>
</dbReference>
<feature type="signal peptide" evidence="1">
    <location>
        <begin position="1"/>
        <end position="20"/>
    </location>
</feature>
<reference evidence="2 3" key="1">
    <citation type="journal article" date="2015" name="PLoS ONE">
        <title>Azotobacter Genomes: The Genome of Azotobacter chroococcum NCIMB 8003 (ATCC 4412).</title>
        <authorList>
            <person name="Robson R.L."/>
            <person name="Jones R."/>
            <person name="Robson R.M."/>
            <person name="Schwartz A."/>
            <person name="Richardson T.H."/>
        </authorList>
    </citation>
    <scope>NUCLEOTIDE SEQUENCE [LARGE SCALE GENOMIC DNA]</scope>
    <source>
        <strain evidence="2 3">NCIMB 8003</strain>
    </source>
</reference>
<dbReference type="HOGENOM" id="CLU_100939_2_2_6"/>
<dbReference type="PANTHER" id="PTHR36302">
    <property type="entry name" value="BLR7088 PROTEIN"/>
    <property type="match status" value="1"/>
</dbReference>
<evidence type="ECO:0000313" key="3">
    <source>
        <dbReference type="Proteomes" id="UP000068210"/>
    </source>
</evidence>
<dbReference type="InterPro" id="IPR007410">
    <property type="entry name" value="LpqE-like"/>
</dbReference>
<sequence length="155" mass="16635">MFARILFSSLLALSCSPVFAIDYQVGELQIGSPWSRALPPNAPAGAVYFSVKNNSRTEDRLIGAATPSAAKTELHTHAKVGEVMRMQRIDSLAIPAGTEVKLAPGGHHVMYFGLKSPLPVGSRFPLTLEFEKAGKVEVEVEVRSDAPASEGQAHH</sequence>
<organism evidence="2 3">
    <name type="scientific">Azotobacter chroococcum NCIMB 8003</name>
    <dbReference type="NCBI Taxonomy" id="1328314"/>
    <lineage>
        <taxon>Bacteria</taxon>
        <taxon>Pseudomonadati</taxon>
        <taxon>Pseudomonadota</taxon>
        <taxon>Gammaproteobacteria</taxon>
        <taxon>Pseudomonadales</taxon>
        <taxon>Pseudomonadaceae</taxon>
        <taxon>Azotobacter</taxon>
    </lineage>
</organism>
<dbReference type="AlphaFoldDB" id="A0A0C4WMB0"/>
<evidence type="ECO:0000256" key="1">
    <source>
        <dbReference type="SAM" id="SignalP"/>
    </source>
</evidence>
<name>A0A0C4WMB0_9GAMM</name>
<dbReference type="Gene3D" id="2.60.40.1890">
    <property type="entry name" value="PCu(A)C copper chaperone"/>
    <property type="match status" value="1"/>
</dbReference>
<feature type="chain" id="PRO_5002185052" description="Copper chaperone PCu(A)C" evidence="1">
    <location>
        <begin position="21"/>
        <end position="155"/>
    </location>
</feature>
<keyword evidence="1" id="KW-0732">Signal</keyword>